<dbReference type="InterPro" id="IPR019425">
    <property type="entry name" value="7TM_GPCR_serpentine_rcpt_Srt"/>
</dbReference>
<evidence type="ECO:0008006" key="4">
    <source>
        <dbReference type="Google" id="ProtNLM"/>
    </source>
</evidence>
<sequence length="77" mass="8899">SAIHEPGQWWNHNHGAKQHIFGWWSIAFAAICEVLYIPCTIAIYFEAKQRSCYKIMFFLGLVDIVALMTMSMIFGML</sequence>
<name>A0AAN5CLJ3_9BILA</name>
<reference evidence="3" key="1">
    <citation type="submission" date="2022-10" db="EMBL/GenBank/DDBJ databases">
        <title>Genome assembly of Pristionchus species.</title>
        <authorList>
            <person name="Yoshida K."/>
            <person name="Sommer R.J."/>
        </authorList>
    </citation>
    <scope>NUCLEOTIDE SEQUENCE [LARGE SCALE GENOMIC DNA]</scope>
    <source>
        <strain evidence="3">RS5460</strain>
    </source>
</reference>
<proteinExistence type="predicted"/>
<dbReference type="PANTHER" id="PTHR23021">
    <property type="entry name" value="SERPENTINE RECEPTOR, CLASS T"/>
    <property type="match status" value="1"/>
</dbReference>
<keyword evidence="3" id="KW-1185">Reference proteome</keyword>
<dbReference type="EMBL" id="BTRK01000004">
    <property type="protein sequence ID" value="GMR46671.1"/>
    <property type="molecule type" value="Genomic_DNA"/>
</dbReference>
<dbReference type="Proteomes" id="UP001328107">
    <property type="component" value="Unassembled WGS sequence"/>
</dbReference>
<feature type="transmembrane region" description="Helical" evidence="1">
    <location>
        <begin position="57"/>
        <end position="76"/>
    </location>
</feature>
<keyword evidence="1" id="KW-0812">Transmembrane</keyword>
<organism evidence="2 3">
    <name type="scientific">Pristionchus mayeri</name>
    <dbReference type="NCBI Taxonomy" id="1317129"/>
    <lineage>
        <taxon>Eukaryota</taxon>
        <taxon>Metazoa</taxon>
        <taxon>Ecdysozoa</taxon>
        <taxon>Nematoda</taxon>
        <taxon>Chromadorea</taxon>
        <taxon>Rhabditida</taxon>
        <taxon>Rhabditina</taxon>
        <taxon>Diplogasteromorpha</taxon>
        <taxon>Diplogasteroidea</taxon>
        <taxon>Neodiplogasteridae</taxon>
        <taxon>Pristionchus</taxon>
    </lineage>
</organism>
<gene>
    <name evidence="2" type="ORF">PMAYCL1PPCAC_16866</name>
</gene>
<comment type="caution">
    <text evidence="2">The sequence shown here is derived from an EMBL/GenBank/DDBJ whole genome shotgun (WGS) entry which is preliminary data.</text>
</comment>
<protein>
    <recommendedName>
        <fullName evidence="4">G protein-coupled receptor</fullName>
    </recommendedName>
</protein>
<dbReference type="Pfam" id="PF10321">
    <property type="entry name" value="7TM_GPCR_Srt"/>
    <property type="match status" value="1"/>
</dbReference>
<keyword evidence="1" id="KW-0472">Membrane</keyword>
<evidence type="ECO:0000256" key="1">
    <source>
        <dbReference type="SAM" id="Phobius"/>
    </source>
</evidence>
<evidence type="ECO:0000313" key="3">
    <source>
        <dbReference type="Proteomes" id="UP001328107"/>
    </source>
</evidence>
<accession>A0AAN5CLJ3</accession>
<feature type="non-terminal residue" evidence="2">
    <location>
        <position position="1"/>
    </location>
</feature>
<evidence type="ECO:0000313" key="2">
    <source>
        <dbReference type="EMBL" id="GMR46671.1"/>
    </source>
</evidence>
<dbReference type="PANTHER" id="PTHR23021:SF11">
    <property type="entry name" value="SERPENTINE RECEPTOR, CLASS T"/>
    <property type="match status" value="1"/>
</dbReference>
<keyword evidence="1" id="KW-1133">Transmembrane helix</keyword>
<feature type="transmembrane region" description="Helical" evidence="1">
    <location>
        <begin position="20"/>
        <end position="45"/>
    </location>
</feature>
<dbReference type="AlphaFoldDB" id="A0AAN5CLJ3"/>